<dbReference type="InterPro" id="IPR050740">
    <property type="entry name" value="Aldehyde_DH_Superfamily"/>
</dbReference>
<dbReference type="Pfam" id="PF00171">
    <property type="entry name" value="Aldedh"/>
    <property type="match status" value="1"/>
</dbReference>
<comment type="caution">
    <text evidence="6">The sequence shown here is derived from an EMBL/GenBank/DDBJ whole genome shotgun (WGS) entry which is preliminary data.</text>
</comment>
<dbReference type="PANTHER" id="PTHR43353:SF5">
    <property type="entry name" value="SUCCINATE-SEMIALDEHYDE DEHYDROGENASE, MITOCHONDRIAL"/>
    <property type="match status" value="1"/>
</dbReference>
<evidence type="ECO:0000313" key="6">
    <source>
        <dbReference type="EMBL" id="MBB3045354.1"/>
    </source>
</evidence>
<evidence type="ECO:0000256" key="2">
    <source>
        <dbReference type="ARBA" id="ARBA00023002"/>
    </source>
</evidence>
<evidence type="ECO:0000256" key="4">
    <source>
        <dbReference type="RuleBase" id="RU003345"/>
    </source>
</evidence>
<name>A0A7W4W0Y4_9ACTN</name>
<sequence length="495" mass="52434">MSTTLEPSPSHDLSRRRLAGAEAASYVDGRWLRGGGDDRPVLNPVDGSVLATVSTLADEECDAAVDAAARAQPAWAALPARERGELLRRVWEILVAEQEDLARLITLENGKSLADARGEAAYAAEFFRWFAEEAVRTPGDMRRSPAGRNWILVSHEPVGVSLLVTPWNFPAAMATRKIAPALAAGCTVVLKPAMETPLAALFVADVMREAGVPDGVVNVVLPERTGSSVSRMMRDQRVRAISFTGSTEVGKLLLEQAARSVMRSSMELGGNAPFVVLDDADLDAAVEGFMLAKFRNGGSACTAANRILVQESVAEEFVGRIQERIEALRVGPGLAEETQVGPLVSAVERDRVADLVDRAVAAGAVLRAGGTRPDGVGYYYPPTLLDHVDPGSELSGTEIFGPVAAVTRFGTLEEGLALANDSEAGLVSYVYTAGLDRALAVSRRLESGMVGLNCGLVSDPAAPFGGSKESGLGREGAHEGMLEFMETKYVATPYA</sequence>
<dbReference type="GO" id="GO:0009450">
    <property type="term" value="P:gamma-aminobutyric acid catabolic process"/>
    <property type="evidence" value="ECO:0007669"/>
    <property type="project" value="TreeGrafter"/>
</dbReference>
<keyword evidence="7" id="KW-1185">Reference proteome</keyword>
<dbReference type="Gene3D" id="3.40.605.10">
    <property type="entry name" value="Aldehyde Dehydrogenase, Chain A, domain 1"/>
    <property type="match status" value="1"/>
</dbReference>
<dbReference type="Gene3D" id="3.40.309.10">
    <property type="entry name" value="Aldehyde Dehydrogenase, Chain A, domain 2"/>
    <property type="match status" value="1"/>
</dbReference>
<protein>
    <submittedName>
        <fullName evidence="6">Succinate-semialdehyde dehydrogenase/glutarate-semialdehyde dehydrogenase</fullName>
        <ecNumber evidence="6">1.2.1.16</ecNumber>
        <ecNumber evidence="6">1.2.1.20</ecNumber>
        <ecNumber evidence="6">1.2.1.79</ecNumber>
    </submittedName>
</protein>
<reference evidence="6 7" key="1">
    <citation type="submission" date="2020-08" db="EMBL/GenBank/DDBJ databases">
        <title>Sequencing the genomes of 1000 actinobacteria strains.</title>
        <authorList>
            <person name="Klenk H.-P."/>
        </authorList>
    </citation>
    <scope>NUCLEOTIDE SEQUENCE [LARGE SCALE GENOMIC DNA]</scope>
    <source>
        <strain evidence="6 7">DSM 105498</strain>
    </source>
</reference>
<evidence type="ECO:0000259" key="5">
    <source>
        <dbReference type="Pfam" id="PF00171"/>
    </source>
</evidence>
<dbReference type="InterPro" id="IPR016161">
    <property type="entry name" value="Ald_DH/histidinol_DH"/>
</dbReference>
<dbReference type="PROSITE" id="PS00687">
    <property type="entry name" value="ALDEHYDE_DEHYDR_GLU"/>
    <property type="match status" value="1"/>
</dbReference>
<gene>
    <name evidence="6" type="ORF">FHU40_005211</name>
</gene>
<dbReference type="PANTHER" id="PTHR43353">
    <property type="entry name" value="SUCCINATE-SEMIALDEHYDE DEHYDROGENASE, MITOCHONDRIAL"/>
    <property type="match status" value="1"/>
</dbReference>
<dbReference type="FunFam" id="3.40.309.10:FF:000004">
    <property type="entry name" value="Succinate-semialdehyde dehydrogenase I"/>
    <property type="match status" value="1"/>
</dbReference>
<dbReference type="FunFam" id="3.40.605.10:FF:000005">
    <property type="entry name" value="Succinate-semialdehyde dehydrogenase I"/>
    <property type="match status" value="1"/>
</dbReference>
<comment type="similarity">
    <text evidence="1 4">Belongs to the aldehyde dehydrogenase family.</text>
</comment>
<dbReference type="EC" id="1.2.1.79" evidence="6"/>
<dbReference type="EC" id="1.2.1.16" evidence="6"/>
<dbReference type="GO" id="GO:0004777">
    <property type="term" value="F:succinate-semialdehyde dehydrogenase (NAD+) activity"/>
    <property type="evidence" value="ECO:0007669"/>
    <property type="project" value="TreeGrafter"/>
</dbReference>
<accession>A0A7W4W0Y4</accession>
<evidence type="ECO:0000313" key="7">
    <source>
        <dbReference type="Proteomes" id="UP000589626"/>
    </source>
</evidence>
<dbReference type="Proteomes" id="UP000589626">
    <property type="component" value="Unassembled WGS sequence"/>
</dbReference>
<feature type="domain" description="Aldehyde dehydrogenase" evidence="5">
    <location>
        <begin position="33"/>
        <end position="490"/>
    </location>
</feature>
<dbReference type="CDD" id="cd07103">
    <property type="entry name" value="ALDH_F5_SSADH_GabD"/>
    <property type="match status" value="1"/>
</dbReference>
<dbReference type="RefSeq" id="WP_343058054.1">
    <property type="nucleotide sequence ID" value="NZ_JACHWR010000006.1"/>
</dbReference>
<dbReference type="InterPro" id="IPR029510">
    <property type="entry name" value="Ald_DH_CS_GLU"/>
</dbReference>
<dbReference type="GO" id="GO:0102810">
    <property type="term" value="F:glutarate-semialdehyde dehydrogenase (NADP+) activity"/>
    <property type="evidence" value="ECO:0007669"/>
    <property type="project" value="UniProtKB-EC"/>
</dbReference>
<dbReference type="EC" id="1.2.1.20" evidence="6"/>
<keyword evidence="2 4" id="KW-0560">Oxidoreductase</keyword>
<dbReference type="EMBL" id="JACHWR010000006">
    <property type="protein sequence ID" value="MBB3045354.1"/>
    <property type="molecule type" value="Genomic_DNA"/>
</dbReference>
<dbReference type="InterPro" id="IPR015590">
    <property type="entry name" value="Aldehyde_DH_dom"/>
</dbReference>
<organism evidence="6 7">
    <name type="scientific">Nocardioides soli</name>
    <dbReference type="NCBI Taxonomy" id="1036020"/>
    <lineage>
        <taxon>Bacteria</taxon>
        <taxon>Bacillati</taxon>
        <taxon>Actinomycetota</taxon>
        <taxon>Actinomycetes</taxon>
        <taxon>Propionibacteriales</taxon>
        <taxon>Nocardioidaceae</taxon>
        <taxon>Nocardioides</taxon>
    </lineage>
</organism>
<dbReference type="SUPFAM" id="SSF53720">
    <property type="entry name" value="ALDH-like"/>
    <property type="match status" value="1"/>
</dbReference>
<dbReference type="InterPro" id="IPR016163">
    <property type="entry name" value="Ald_DH_C"/>
</dbReference>
<dbReference type="AlphaFoldDB" id="A0A7W4W0Y4"/>
<dbReference type="InterPro" id="IPR016162">
    <property type="entry name" value="Ald_DH_N"/>
</dbReference>
<evidence type="ECO:0000256" key="3">
    <source>
        <dbReference type="PROSITE-ProRule" id="PRU10007"/>
    </source>
</evidence>
<proteinExistence type="inferred from homology"/>
<feature type="active site" evidence="3">
    <location>
        <position position="267"/>
    </location>
</feature>
<dbReference type="GO" id="GO:0036243">
    <property type="term" value="F:succinate-semialdehyde dehydrogenase (NADP+) activity"/>
    <property type="evidence" value="ECO:0007669"/>
    <property type="project" value="UniProtKB-EC"/>
</dbReference>
<evidence type="ECO:0000256" key="1">
    <source>
        <dbReference type="ARBA" id="ARBA00009986"/>
    </source>
</evidence>